<evidence type="ECO:0000259" key="4">
    <source>
        <dbReference type="PROSITE" id="PS51071"/>
    </source>
</evidence>
<dbReference type="InterPro" id="IPR047640">
    <property type="entry name" value="RpiR-like"/>
</dbReference>
<reference evidence="6 7" key="1">
    <citation type="journal article" date="2016" name="Front. Microbiol.">
        <title>Comprehensive Phylogenetic Analysis of Bovine Non-aureus Staphylococci Species Based on Whole-Genome Sequencing.</title>
        <authorList>
            <person name="Naushad S."/>
            <person name="Barkema H.W."/>
            <person name="Luby C."/>
            <person name="Condas L.A."/>
            <person name="Nobrega D.B."/>
            <person name="Carson D.A."/>
            <person name="De Buck J."/>
        </authorList>
    </citation>
    <scope>NUCLEOTIDE SEQUENCE [LARGE SCALE GENOMIC DNA]</scope>
    <source>
        <strain evidence="6 7">SNUC 1388</strain>
    </source>
</reference>
<dbReference type="Gene3D" id="1.10.10.10">
    <property type="entry name" value="Winged helix-like DNA-binding domain superfamily/Winged helix DNA-binding domain"/>
    <property type="match status" value="1"/>
</dbReference>
<evidence type="ECO:0000256" key="3">
    <source>
        <dbReference type="ARBA" id="ARBA00023163"/>
    </source>
</evidence>
<feature type="domain" description="SIS" evidence="5">
    <location>
        <begin position="106"/>
        <end position="248"/>
    </location>
</feature>
<evidence type="ECO:0000256" key="2">
    <source>
        <dbReference type="ARBA" id="ARBA00023125"/>
    </source>
</evidence>
<dbReference type="InterPro" id="IPR000281">
    <property type="entry name" value="HTH_RpiR"/>
</dbReference>
<dbReference type="SUPFAM" id="SSF53697">
    <property type="entry name" value="SIS domain"/>
    <property type="match status" value="1"/>
</dbReference>
<dbReference type="GO" id="GO:0003677">
    <property type="term" value="F:DNA binding"/>
    <property type="evidence" value="ECO:0007669"/>
    <property type="project" value="UniProtKB-KW"/>
</dbReference>
<evidence type="ECO:0000313" key="6">
    <source>
        <dbReference type="EMBL" id="RIL42710.1"/>
    </source>
</evidence>
<dbReference type="InterPro" id="IPR009057">
    <property type="entry name" value="Homeodomain-like_sf"/>
</dbReference>
<keyword evidence="1" id="KW-0805">Transcription regulation</keyword>
<comment type="caution">
    <text evidence="6">The sequence shown here is derived from an EMBL/GenBank/DDBJ whole genome shotgun (WGS) entry which is preliminary data.</text>
</comment>
<protein>
    <submittedName>
        <fullName evidence="6">MurR/RpiR family transcriptional regulator</fullName>
    </submittedName>
</protein>
<keyword evidence="3" id="KW-0804">Transcription</keyword>
<dbReference type="RefSeq" id="WP_107527015.1">
    <property type="nucleotide sequence ID" value="NZ_JAIBNU010000004.1"/>
</dbReference>
<dbReference type="CDD" id="cd05013">
    <property type="entry name" value="SIS_RpiR"/>
    <property type="match status" value="1"/>
</dbReference>
<dbReference type="EMBL" id="QXRZ01000004">
    <property type="protein sequence ID" value="RIL42710.1"/>
    <property type="molecule type" value="Genomic_DNA"/>
</dbReference>
<dbReference type="Pfam" id="PF01418">
    <property type="entry name" value="HTH_6"/>
    <property type="match status" value="1"/>
</dbReference>
<dbReference type="PANTHER" id="PTHR30514">
    <property type="entry name" value="GLUCOKINASE"/>
    <property type="match status" value="1"/>
</dbReference>
<accession>A0A2T4SW05</accession>
<keyword evidence="2" id="KW-0238">DNA-binding</keyword>
<proteinExistence type="predicted"/>
<dbReference type="PANTHER" id="PTHR30514:SF1">
    <property type="entry name" value="HTH-TYPE TRANSCRIPTIONAL REGULATOR HEXR-RELATED"/>
    <property type="match status" value="1"/>
</dbReference>
<evidence type="ECO:0000313" key="7">
    <source>
        <dbReference type="Proteomes" id="UP000283576"/>
    </source>
</evidence>
<gene>
    <name evidence="6" type="ORF">BUZ01_07560</name>
</gene>
<sequence>MVLDHLINENFEQLTENDLHIMSIIHQHIDEMTSMKIHDLSLLTHTSISTIHRLVKKLGFEGYSDFKFYLKMENHSTPTETINTTPIVEDIQRTVEHLQMFDYQPLNEFIDAASFIYIYGTGMAQQNVAREAQRHMLSISKKGIVLNDESEFRLAIQQMTQDDLLFIISLSGETENLKAPIQLLKSRNYKYVSITTLHDNYIAKNAAFNIYVNSAPIQFFNNTEYYSFTPYYVVFDFIARTYHNYKVAQHKSDTT</sequence>
<dbReference type="GO" id="GO:1901135">
    <property type="term" value="P:carbohydrate derivative metabolic process"/>
    <property type="evidence" value="ECO:0007669"/>
    <property type="project" value="InterPro"/>
</dbReference>
<organism evidence="6 7">
    <name type="scientific">Staphylococcus gallinarum</name>
    <dbReference type="NCBI Taxonomy" id="1293"/>
    <lineage>
        <taxon>Bacteria</taxon>
        <taxon>Bacillati</taxon>
        <taxon>Bacillota</taxon>
        <taxon>Bacilli</taxon>
        <taxon>Bacillales</taxon>
        <taxon>Staphylococcaceae</taxon>
        <taxon>Staphylococcus</taxon>
    </lineage>
</organism>
<dbReference type="InterPro" id="IPR001347">
    <property type="entry name" value="SIS_dom"/>
</dbReference>
<dbReference type="InterPro" id="IPR035472">
    <property type="entry name" value="RpiR-like_SIS"/>
</dbReference>
<dbReference type="Pfam" id="PF01380">
    <property type="entry name" value="SIS"/>
    <property type="match status" value="1"/>
</dbReference>
<dbReference type="Gene3D" id="3.40.50.10490">
    <property type="entry name" value="Glucose-6-phosphate isomerase like protein, domain 1"/>
    <property type="match status" value="1"/>
</dbReference>
<dbReference type="PROSITE" id="PS51464">
    <property type="entry name" value="SIS"/>
    <property type="match status" value="1"/>
</dbReference>
<name>A0A2T4SW05_STAGA</name>
<dbReference type="Proteomes" id="UP000283576">
    <property type="component" value="Unassembled WGS sequence"/>
</dbReference>
<dbReference type="InterPro" id="IPR036388">
    <property type="entry name" value="WH-like_DNA-bd_sf"/>
</dbReference>
<dbReference type="AlphaFoldDB" id="A0A2T4SW05"/>
<dbReference type="GO" id="GO:0003700">
    <property type="term" value="F:DNA-binding transcription factor activity"/>
    <property type="evidence" value="ECO:0007669"/>
    <property type="project" value="InterPro"/>
</dbReference>
<feature type="domain" description="HTH rpiR-type" evidence="4">
    <location>
        <begin position="1"/>
        <end position="77"/>
    </location>
</feature>
<evidence type="ECO:0000256" key="1">
    <source>
        <dbReference type="ARBA" id="ARBA00023015"/>
    </source>
</evidence>
<dbReference type="SUPFAM" id="SSF46689">
    <property type="entry name" value="Homeodomain-like"/>
    <property type="match status" value="1"/>
</dbReference>
<dbReference type="InterPro" id="IPR046348">
    <property type="entry name" value="SIS_dom_sf"/>
</dbReference>
<dbReference type="GO" id="GO:0097367">
    <property type="term" value="F:carbohydrate derivative binding"/>
    <property type="evidence" value="ECO:0007669"/>
    <property type="project" value="InterPro"/>
</dbReference>
<evidence type="ECO:0000259" key="5">
    <source>
        <dbReference type="PROSITE" id="PS51464"/>
    </source>
</evidence>
<dbReference type="PROSITE" id="PS51071">
    <property type="entry name" value="HTH_RPIR"/>
    <property type="match status" value="1"/>
</dbReference>